<dbReference type="Gene3D" id="1.20.1260.10">
    <property type="match status" value="1"/>
</dbReference>
<dbReference type="InterPro" id="IPR009078">
    <property type="entry name" value="Ferritin-like_SF"/>
</dbReference>
<keyword evidence="4" id="KW-1185">Reference proteome</keyword>
<organism evidence="3 4">
    <name type="scientific">Williamsia deligens</name>
    <dbReference type="NCBI Taxonomy" id="321325"/>
    <lineage>
        <taxon>Bacteria</taxon>
        <taxon>Bacillati</taxon>
        <taxon>Actinomycetota</taxon>
        <taxon>Actinomycetes</taxon>
        <taxon>Mycobacteriales</taxon>
        <taxon>Nocardiaceae</taxon>
        <taxon>Williamsia</taxon>
    </lineage>
</organism>
<dbReference type="SUPFAM" id="SSF47240">
    <property type="entry name" value="Ferritin-like"/>
    <property type="match status" value="1"/>
</dbReference>
<dbReference type="CDD" id="cd00657">
    <property type="entry name" value="Ferritin_like"/>
    <property type="match status" value="1"/>
</dbReference>
<feature type="compositionally biased region" description="Polar residues" evidence="1">
    <location>
        <begin position="1"/>
        <end position="12"/>
    </location>
</feature>
<evidence type="ECO:0000313" key="4">
    <source>
        <dbReference type="Proteomes" id="UP001597068"/>
    </source>
</evidence>
<comment type="caution">
    <text evidence="3">The sequence shown here is derived from an EMBL/GenBank/DDBJ whole genome shotgun (WGS) entry which is preliminary data.</text>
</comment>
<dbReference type="Pfam" id="PF13794">
    <property type="entry name" value="MiaE_2"/>
    <property type="match status" value="1"/>
</dbReference>
<evidence type="ECO:0000256" key="1">
    <source>
        <dbReference type="SAM" id="MobiDB-lite"/>
    </source>
</evidence>
<sequence length="256" mass="27377">MADSTPGSQSHPPASDGGGAAVLPGSSAPLAPHVRPRGTTTPLPDDHPGITALFGVLLAGEIAAFYRLTSEAEMAPDLRGRVAIAQMAGAEMVHFDILAQELVRRGADIDETVARHTPVLDRYHGSTTPNTWLESMVKAYIGDGLAADFYLEVAHTLPSDAESIVQQVMAETGHSDFARDEVRAAVAADPDLTSPLRLWGRRLLGEAITQAQHVLASEEALTDVLFSEAADLGRVSAFFESIQDRHAERMRELHLG</sequence>
<dbReference type="RefSeq" id="WP_253647564.1">
    <property type="nucleotide sequence ID" value="NZ_BAAAMO010000002.1"/>
</dbReference>
<evidence type="ECO:0000313" key="3">
    <source>
        <dbReference type="EMBL" id="MFD0924395.1"/>
    </source>
</evidence>
<proteinExistence type="predicted"/>
<feature type="region of interest" description="Disordered" evidence="1">
    <location>
        <begin position="1"/>
        <end position="46"/>
    </location>
</feature>
<dbReference type="InterPro" id="IPR059125">
    <property type="entry name" value="Ferritin_actino"/>
</dbReference>
<gene>
    <name evidence="3" type="ORF">ACFQ04_01470</name>
</gene>
<dbReference type="EMBL" id="JBHTIL010000001">
    <property type="protein sequence ID" value="MFD0924395.1"/>
    <property type="molecule type" value="Genomic_DNA"/>
</dbReference>
<evidence type="ECO:0000259" key="2">
    <source>
        <dbReference type="Pfam" id="PF13794"/>
    </source>
</evidence>
<dbReference type="InterPro" id="IPR012347">
    <property type="entry name" value="Ferritin-like"/>
</dbReference>
<accession>A0ABW3G5P4</accession>
<name>A0ABW3G5P4_9NOCA</name>
<protein>
    <submittedName>
        <fullName evidence="3">Ferritin-like fold-containing protein</fullName>
    </submittedName>
</protein>
<reference evidence="4" key="1">
    <citation type="journal article" date="2019" name="Int. J. Syst. Evol. Microbiol.">
        <title>The Global Catalogue of Microorganisms (GCM) 10K type strain sequencing project: providing services to taxonomists for standard genome sequencing and annotation.</title>
        <authorList>
            <consortium name="The Broad Institute Genomics Platform"/>
            <consortium name="The Broad Institute Genome Sequencing Center for Infectious Disease"/>
            <person name="Wu L."/>
            <person name="Ma J."/>
        </authorList>
    </citation>
    <scope>NUCLEOTIDE SEQUENCE [LARGE SCALE GENOMIC DNA]</scope>
    <source>
        <strain evidence="4">CCUG 50873</strain>
    </source>
</reference>
<dbReference type="Proteomes" id="UP001597068">
    <property type="component" value="Unassembled WGS sequence"/>
</dbReference>
<feature type="domain" description="Ferritin-like" evidence="2">
    <location>
        <begin position="50"/>
        <end position="226"/>
    </location>
</feature>